<dbReference type="PIRSF" id="PIRSF006769">
    <property type="entry name" value="RibD"/>
    <property type="match status" value="1"/>
</dbReference>
<keyword evidence="6 12" id="KW-0686">Riboflavin biosynthesis</keyword>
<evidence type="ECO:0000256" key="3">
    <source>
        <dbReference type="ARBA" id="ARBA00004910"/>
    </source>
</evidence>
<comment type="catalytic activity">
    <reaction evidence="12">
        <text>5-amino-6-(5-phospho-D-ribitylamino)uracil + NADP(+) = 5-amino-6-(5-phospho-D-ribosylamino)uracil + NADPH + H(+)</text>
        <dbReference type="Rhea" id="RHEA:17845"/>
        <dbReference type="ChEBI" id="CHEBI:15378"/>
        <dbReference type="ChEBI" id="CHEBI:57783"/>
        <dbReference type="ChEBI" id="CHEBI:58349"/>
        <dbReference type="ChEBI" id="CHEBI:58421"/>
        <dbReference type="ChEBI" id="CHEBI:58453"/>
        <dbReference type="EC" id="1.1.1.193"/>
    </reaction>
</comment>
<dbReference type="InterPro" id="IPR050765">
    <property type="entry name" value="Riboflavin_Biosynth_HTPR"/>
</dbReference>
<dbReference type="NCBIfam" id="TIGR00326">
    <property type="entry name" value="eubact_ribD"/>
    <property type="match status" value="1"/>
</dbReference>
<evidence type="ECO:0000256" key="5">
    <source>
        <dbReference type="ARBA" id="ARBA00007417"/>
    </source>
</evidence>
<comment type="similarity">
    <text evidence="4 12">In the N-terminal section; belongs to the cytidine and deoxycytidylate deaminase family.</text>
</comment>
<organism evidence="14 15">
    <name type="scientific">Acidovorax lacteus</name>
    <dbReference type="NCBI Taxonomy" id="1924988"/>
    <lineage>
        <taxon>Bacteria</taxon>
        <taxon>Pseudomonadati</taxon>
        <taxon>Pseudomonadota</taxon>
        <taxon>Betaproteobacteria</taxon>
        <taxon>Burkholderiales</taxon>
        <taxon>Comamonadaceae</taxon>
        <taxon>Acidovorax</taxon>
    </lineage>
</organism>
<gene>
    <name evidence="14" type="primary">ribD</name>
    <name evidence="14" type="ORF">GCM10023090_28110</name>
</gene>
<comment type="catalytic activity">
    <reaction evidence="12">
        <text>2,5-diamino-6-hydroxy-4-(5-phosphoribosylamino)-pyrimidine + H2O + H(+) = 5-amino-6-(5-phospho-D-ribosylamino)uracil + NH4(+)</text>
        <dbReference type="Rhea" id="RHEA:21868"/>
        <dbReference type="ChEBI" id="CHEBI:15377"/>
        <dbReference type="ChEBI" id="CHEBI:15378"/>
        <dbReference type="ChEBI" id="CHEBI:28938"/>
        <dbReference type="ChEBI" id="CHEBI:58453"/>
        <dbReference type="ChEBI" id="CHEBI:58614"/>
        <dbReference type="EC" id="3.5.4.26"/>
    </reaction>
</comment>
<comment type="similarity">
    <text evidence="5 12">In the C-terminal section; belongs to the HTP reductase family.</text>
</comment>
<proteinExistence type="inferred from homology"/>
<dbReference type="InterPro" id="IPR011549">
    <property type="entry name" value="RibD_C"/>
</dbReference>
<dbReference type="NCBIfam" id="TIGR00227">
    <property type="entry name" value="ribD_Cterm"/>
    <property type="match status" value="1"/>
</dbReference>
<dbReference type="EC" id="1.1.1.193" evidence="12"/>
<evidence type="ECO:0000259" key="13">
    <source>
        <dbReference type="PROSITE" id="PS51747"/>
    </source>
</evidence>
<dbReference type="RefSeq" id="WP_345066518.1">
    <property type="nucleotide sequence ID" value="NZ_BAABEX010000029.1"/>
</dbReference>
<evidence type="ECO:0000313" key="15">
    <source>
        <dbReference type="Proteomes" id="UP001501788"/>
    </source>
</evidence>
<dbReference type="PROSITE" id="PS00903">
    <property type="entry name" value="CYT_DCMP_DEAMINASES_1"/>
    <property type="match status" value="1"/>
</dbReference>
<evidence type="ECO:0000256" key="1">
    <source>
        <dbReference type="ARBA" id="ARBA00002151"/>
    </source>
</evidence>
<protein>
    <recommendedName>
        <fullName evidence="12">Riboflavin biosynthesis protein RibD</fullName>
    </recommendedName>
    <domain>
        <recommendedName>
            <fullName evidence="12">Diaminohydroxyphosphoribosylaminopyrimidine deaminase</fullName>
            <shortName evidence="12">DRAP deaminase</shortName>
            <ecNumber evidence="12">3.5.4.26</ecNumber>
        </recommendedName>
        <alternativeName>
            <fullName evidence="12">Riboflavin-specific deaminase</fullName>
        </alternativeName>
    </domain>
    <domain>
        <recommendedName>
            <fullName evidence="12">5-amino-6-(5-phosphoribosylamino)uracil reductase</fullName>
            <ecNumber evidence="12">1.1.1.193</ecNumber>
        </recommendedName>
        <alternativeName>
            <fullName evidence="12">HTP reductase</fullName>
        </alternativeName>
    </domain>
</protein>
<dbReference type="Gene3D" id="3.40.140.10">
    <property type="entry name" value="Cytidine Deaminase, domain 2"/>
    <property type="match status" value="1"/>
</dbReference>
<dbReference type="InterPro" id="IPR016192">
    <property type="entry name" value="APOBEC/CMP_deaminase_Zn-bd"/>
</dbReference>
<dbReference type="EMBL" id="BAABEX010000029">
    <property type="protein sequence ID" value="GAA4428817.1"/>
    <property type="molecule type" value="Genomic_DNA"/>
</dbReference>
<dbReference type="SUPFAM" id="SSF53597">
    <property type="entry name" value="Dihydrofolate reductase-like"/>
    <property type="match status" value="1"/>
</dbReference>
<dbReference type="Pfam" id="PF00383">
    <property type="entry name" value="dCMP_cyt_deam_1"/>
    <property type="match status" value="1"/>
</dbReference>
<sequence>MSMLSLPHDPSLMQRALDQARAAMWRTSPNPRVGCVIASADGTVLGEGGTQQAGGPHAEIMALRDAAAHGRSVRGATAYVTLEPCAHHGRTGPCCDALVAAGIARVVASMEDPNPLVAGQGFARLQAAGVRVEVGLGAEAARELNLGFLSRMVRKRPWVRLKAALSAEGSTALANGQSQWITGDAARADGHAWRARACAVLTGVGTVLSDDPLLDVRAVQTPRQPHLVVLDSRLRTPPQARLWAVERQRWIYAAAVDDNGRRAALEARGAQIRALPDGQGRVDLPSLLQDLAQRGVNELHIEAGAELNGAWLAADLVDELLLYVAPRIVGPGRPLALWGPLTRLDQARDFEWQSCEQIGRDLRLVARRTGPVAF</sequence>
<evidence type="ECO:0000256" key="4">
    <source>
        <dbReference type="ARBA" id="ARBA00005259"/>
    </source>
</evidence>
<feature type="domain" description="CMP/dCMP-type deaminase" evidence="13">
    <location>
        <begin position="7"/>
        <end position="133"/>
    </location>
</feature>
<reference evidence="15" key="1">
    <citation type="journal article" date="2019" name="Int. J. Syst. Evol. Microbiol.">
        <title>The Global Catalogue of Microorganisms (GCM) 10K type strain sequencing project: providing services to taxonomists for standard genome sequencing and annotation.</title>
        <authorList>
            <consortium name="The Broad Institute Genomics Platform"/>
            <consortium name="The Broad Institute Genome Sequencing Center for Infectious Disease"/>
            <person name="Wu L."/>
            <person name="Ma J."/>
        </authorList>
    </citation>
    <scope>NUCLEOTIDE SEQUENCE [LARGE SCALE GENOMIC DNA]</scope>
    <source>
        <strain evidence="15">JCM 31890</strain>
    </source>
</reference>
<dbReference type="InterPro" id="IPR002125">
    <property type="entry name" value="CMP_dCMP_dom"/>
</dbReference>
<keyword evidence="12" id="KW-0378">Hydrolase</keyword>
<keyword evidence="8 12" id="KW-0862">Zinc</keyword>
<keyword evidence="7 12" id="KW-0479">Metal-binding</keyword>
<evidence type="ECO:0000256" key="2">
    <source>
        <dbReference type="ARBA" id="ARBA00004882"/>
    </source>
</evidence>
<comment type="cofactor">
    <cofactor evidence="12">
        <name>Zn(2+)</name>
        <dbReference type="ChEBI" id="CHEBI:29105"/>
    </cofactor>
    <text evidence="12">Binds 1 zinc ion.</text>
</comment>
<evidence type="ECO:0000313" key="14">
    <source>
        <dbReference type="EMBL" id="GAA4428817.1"/>
    </source>
</evidence>
<evidence type="ECO:0000256" key="7">
    <source>
        <dbReference type="ARBA" id="ARBA00022723"/>
    </source>
</evidence>
<dbReference type="InterPro" id="IPR016193">
    <property type="entry name" value="Cytidine_deaminase-like"/>
</dbReference>
<keyword evidence="15" id="KW-1185">Reference proteome</keyword>
<evidence type="ECO:0000256" key="8">
    <source>
        <dbReference type="ARBA" id="ARBA00022833"/>
    </source>
</evidence>
<dbReference type="CDD" id="cd01284">
    <property type="entry name" value="Riboflavin_deaminase-reductase"/>
    <property type="match status" value="1"/>
</dbReference>
<dbReference type="Pfam" id="PF01872">
    <property type="entry name" value="RibD_C"/>
    <property type="match status" value="1"/>
</dbReference>
<comment type="pathway">
    <text evidence="2 12">Cofactor biosynthesis; riboflavin biosynthesis; 5-amino-6-(D-ribitylamino)uracil from GTP: step 2/4.</text>
</comment>
<dbReference type="PANTHER" id="PTHR38011">
    <property type="entry name" value="DIHYDROFOLATE REDUCTASE FAMILY PROTEIN (AFU_ORTHOLOGUE AFUA_8G06820)"/>
    <property type="match status" value="1"/>
</dbReference>
<comment type="caution">
    <text evidence="14">The sequence shown here is derived from an EMBL/GenBank/DDBJ whole genome shotgun (WGS) entry which is preliminary data.</text>
</comment>
<evidence type="ECO:0000256" key="9">
    <source>
        <dbReference type="ARBA" id="ARBA00022857"/>
    </source>
</evidence>
<accession>A0ABP8LH31</accession>
<dbReference type="InterPro" id="IPR024072">
    <property type="entry name" value="DHFR-like_dom_sf"/>
</dbReference>
<name>A0ABP8LH31_9BURK</name>
<dbReference type="InterPro" id="IPR002734">
    <property type="entry name" value="RibDG_C"/>
</dbReference>
<comment type="function">
    <text evidence="1 12">Converts 2,5-diamino-6-(ribosylamino)-4(3h)-pyrimidinone 5'-phosphate into 5-amino-6-(ribosylamino)-2,4(1h,3h)-pyrimidinedione 5'-phosphate.</text>
</comment>
<comment type="pathway">
    <text evidence="3 12">Cofactor biosynthesis; riboflavin biosynthesis; 5-amino-6-(D-ribitylamino)uracil from GTP: step 3/4.</text>
</comment>
<dbReference type="Gene3D" id="3.40.430.10">
    <property type="entry name" value="Dihydrofolate Reductase, subunit A"/>
    <property type="match status" value="1"/>
</dbReference>
<dbReference type="EC" id="3.5.4.26" evidence="12"/>
<evidence type="ECO:0000256" key="12">
    <source>
        <dbReference type="PIRNR" id="PIRNR006769"/>
    </source>
</evidence>
<dbReference type="PROSITE" id="PS51747">
    <property type="entry name" value="CYT_DCMP_DEAMINASES_2"/>
    <property type="match status" value="1"/>
</dbReference>
<keyword evidence="10 12" id="KW-0560">Oxidoreductase</keyword>
<evidence type="ECO:0000256" key="10">
    <source>
        <dbReference type="ARBA" id="ARBA00023002"/>
    </source>
</evidence>
<evidence type="ECO:0000256" key="11">
    <source>
        <dbReference type="ARBA" id="ARBA00023268"/>
    </source>
</evidence>
<dbReference type="InterPro" id="IPR004794">
    <property type="entry name" value="Eubact_RibD"/>
</dbReference>
<dbReference type="Proteomes" id="UP001501788">
    <property type="component" value="Unassembled WGS sequence"/>
</dbReference>
<dbReference type="PANTHER" id="PTHR38011:SF7">
    <property type="entry name" value="2,5-DIAMINO-6-RIBOSYLAMINO-4(3H)-PYRIMIDINONE 5'-PHOSPHATE REDUCTASE"/>
    <property type="match status" value="1"/>
</dbReference>
<keyword evidence="11" id="KW-0511">Multifunctional enzyme</keyword>
<evidence type="ECO:0000256" key="6">
    <source>
        <dbReference type="ARBA" id="ARBA00022619"/>
    </source>
</evidence>
<keyword evidence="9 12" id="KW-0521">NADP</keyword>
<dbReference type="SUPFAM" id="SSF53927">
    <property type="entry name" value="Cytidine deaminase-like"/>
    <property type="match status" value="1"/>
</dbReference>